<accession>A0A918NEV7</accession>
<keyword evidence="2 5" id="KW-0808">Transferase</keyword>
<feature type="active site" description="Proton acceptor" evidence="4">
    <location>
        <position position="362"/>
    </location>
</feature>
<evidence type="ECO:0000256" key="2">
    <source>
        <dbReference type="ARBA" id="ARBA00022679"/>
    </source>
</evidence>
<dbReference type="InterPro" id="IPR020613">
    <property type="entry name" value="Thiolase_CS"/>
</dbReference>
<feature type="active site" description="Acyl-thioester intermediate" evidence="4">
    <location>
        <position position="108"/>
    </location>
</feature>
<dbReference type="PROSITE" id="PS00737">
    <property type="entry name" value="THIOLASE_2"/>
    <property type="match status" value="1"/>
</dbReference>
<organism evidence="8 9">
    <name type="scientific">Streptomyces fructofermentans</name>
    <dbReference type="NCBI Taxonomy" id="152141"/>
    <lineage>
        <taxon>Bacteria</taxon>
        <taxon>Bacillati</taxon>
        <taxon>Actinomycetota</taxon>
        <taxon>Actinomycetes</taxon>
        <taxon>Kitasatosporales</taxon>
        <taxon>Streptomycetaceae</taxon>
        <taxon>Streptomyces</taxon>
    </lineage>
</organism>
<protein>
    <submittedName>
        <fullName evidence="8">Acetyl-CoA acetyltransferase</fullName>
    </submittedName>
</protein>
<evidence type="ECO:0000256" key="5">
    <source>
        <dbReference type="RuleBase" id="RU003557"/>
    </source>
</evidence>
<feature type="domain" description="Thiolase C-terminal" evidence="7">
    <location>
        <begin position="284"/>
        <end position="404"/>
    </location>
</feature>
<reference evidence="8" key="1">
    <citation type="journal article" date="2014" name="Int. J. Syst. Evol. Microbiol.">
        <title>Complete genome sequence of Corynebacterium casei LMG S-19264T (=DSM 44701T), isolated from a smear-ripened cheese.</title>
        <authorList>
            <consortium name="US DOE Joint Genome Institute (JGI-PGF)"/>
            <person name="Walter F."/>
            <person name="Albersmeier A."/>
            <person name="Kalinowski J."/>
            <person name="Ruckert C."/>
        </authorList>
    </citation>
    <scope>NUCLEOTIDE SEQUENCE</scope>
    <source>
        <strain evidence="8">JCM 4956</strain>
    </source>
</reference>
<dbReference type="EMBL" id="BMWD01000013">
    <property type="protein sequence ID" value="GGX67758.1"/>
    <property type="molecule type" value="Genomic_DNA"/>
</dbReference>
<evidence type="ECO:0000313" key="9">
    <source>
        <dbReference type="Proteomes" id="UP000645555"/>
    </source>
</evidence>
<feature type="domain" description="Thiolase N-terminal" evidence="6">
    <location>
        <begin position="22"/>
        <end position="274"/>
    </location>
</feature>
<evidence type="ECO:0000259" key="7">
    <source>
        <dbReference type="Pfam" id="PF02803"/>
    </source>
</evidence>
<dbReference type="InterPro" id="IPR020617">
    <property type="entry name" value="Thiolase_C"/>
</dbReference>
<dbReference type="SUPFAM" id="SSF53901">
    <property type="entry name" value="Thiolase-like"/>
    <property type="match status" value="2"/>
</dbReference>
<dbReference type="PANTHER" id="PTHR43365">
    <property type="entry name" value="BLR7806 PROTEIN"/>
    <property type="match status" value="1"/>
</dbReference>
<dbReference type="CDD" id="cd00751">
    <property type="entry name" value="thiolase"/>
    <property type="match status" value="1"/>
</dbReference>
<dbReference type="Pfam" id="PF02803">
    <property type="entry name" value="Thiolase_C"/>
    <property type="match status" value="1"/>
</dbReference>
<feature type="active site" description="Proton acceptor" evidence="4">
    <location>
        <position position="392"/>
    </location>
</feature>
<gene>
    <name evidence="8" type="ORF">GCM10010515_39130</name>
</gene>
<dbReference type="PIRSF" id="PIRSF000429">
    <property type="entry name" value="Ac-CoA_Ac_transf"/>
    <property type="match status" value="1"/>
</dbReference>
<dbReference type="InterPro" id="IPR016039">
    <property type="entry name" value="Thiolase-like"/>
</dbReference>
<sequence length="406" mass="42656">MKTKPTIREPADAEGPTMRDAVIVEAVRTPVGKGRPNGSLAHVHPVELLAHTLRTLVERSGVDPALIDDVIGGTVDQVGEQAMNTTRYAVLSAGFPESVPATTVDRQCGSSQQAVHFAAQGVMAGAYDMVVACGVESMSRVPMWSNVPEGADPFGPGVAERHPGGLVPQGISAELIAAKWSLSREEMDAFAVASHRKAAAAWEQGLFDAEVAPLDGVARDECVRPDSTTEVLAGLRSAYYDPAFGERFPQIEWNVTAGNASPVNDGASAVLITSGEVAARLGLRPLARLHSFAVTGSDPLLMLTGVVPATEKVLRRASLTLDDIDLFEVNEAFSSVVLAWRQETGADLAKVNVHGGAIALGHPLGASGTRLTTTLVHAMRERGARYALQTMCEAGGLANAMVLEGL</sequence>
<evidence type="ECO:0000259" key="6">
    <source>
        <dbReference type="Pfam" id="PF00108"/>
    </source>
</evidence>
<dbReference type="AlphaFoldDB" id="A0A918NEV7"/>
<dbReference type="GO" id="GO:0016747">
    <property type="term" value="F:acyltransferase activity, transferring groups other than amino-acyl groups"/>
    <property type="evidence" value="ECO:0007669"/>
    <property type="project" value="InterPro"/>
</dbReference>
<evidence type="ECO:0000256" key="4">
    <source>
        <dbReference type="PIRSR" id="PIRSR000429-1"/>
    </source>
</evidence>
<evidence type="ECO:0000256" key="1">
    <source>
        <dbReference type="ARBA" id="ARBA00010982"/>
    </source>
</evidence>
<dbReference type="Proteomes" id="UP000645555">
    <property type="component" value="Unassembled WGS sequence"/>
</dbReference>
<dbReference type="InterPro" id="IPR020616">
    <property type="entry name" value="Thiolase_N"/>
</dbReference>
<keyword evidence="9" id="KW-1185">Reference proteome</keyword>
<dbReference type="Gene3D" id="3.40.47.10">
    <property type="match status" value="2"/>
</dbReference>
<comment type="similarity">
    <text evidence="1 5">Belongs to the thiolase-like superfamily. Thiolase family.</text>
</comment>
<reference evidence="8" key="2">
    <citation type="submission" date="2020-09" db="EMBL/GenBank/DDBJ databases">
        <authorList>
            <person name="Sun Q."/>
            <person name="Ohkuma M."/>
        </authorList>
    </citation>
    <scope>NUCLEOTIDE SEQUENCE</scope>
    <source>
        <strain evidence="8">JCM 4956</strain>
    </source>
</reference>
<dbReference type="PANTHER" id="PTHR43365:SF1">
    <property type="entry name" value="ACETYL-COA C-ACYLTRANSFERASE"/>
    <property type="match status" value="1"/>
</dbReference>
<keyword evidence="3 5" id="KW-0012">Acyltransferase</keyword>
<name>A0A918NEV7_9ACTN</name>
<evidence type="ECO:0000313" key="8">
    <source>
        <dbReference type="EMBL" id="GGX67758.1"/>
    </source>
</evidence>
<comment type="caution">
    <text evidence="8">The sequence shown here is derived from an EMBL/GenBank/DDBJ whole genome shotgun (WGS) entry which is preliminary data.</text>
</comment>
<dbReference type="Pfam" id="PF00108">
    <property type="entry name" value="Thiolase_N"/>
    <property type="match status" value="1"/>
</dbReference>
<dbReference type="NCBIfam" id="TIGR01930">
    <property type="entry name" value="AcCoA-C-Actrans"/>
    <property type="match status" value="1"/>
</dbReference>
<dbReference type="InterPro" id="IPR002155">
    <property type="entry name" value="Thiolase"/>
</dbReference>
<evidence type="ECO:0000256" key="3">
    <source>
        <dbReference type="ARBA" id="ARBA00023315"/>
    </source>
</evidence>
<proteinExistence type="inferred from homology"/>